<accession>A0AC34RPT0</accession>
<reference evidence="2" key="1">
    <citation type="submission" date="2022-11" db="UniProtKB">
        <authorList>
            <consortium name="WormBaseParasite"/>
        </authorList>
    </citation>
    <scope>IDENTIFICATION</scope>
</reference>
<sequence length="79" mass="8603">MSQQVQDKNTKQKDVPISPDRADVTQSEASPTQYSQVSTKSKQKNVGFKEQVQSSKAGTDLSSSKAGTDPFFSIAENLH</sequence>
<protein>
    <submittedName>
        <fullName evidence="2">Uncharacterized protein</fullName>
    </submittedName>
</protein>
<evidence type="ECO:0000313" key="2">
    <source>
        <dbReference type="WBParaSite" id="JU765_v2.g8814.t1"/>
    </source>
</evidence>
<dbReference type="Proteomes" id="UP000887576">
    <property type="component" value="Unplaced"/>
</dbReference>
<evidence type="ECO:0000313" key="1">
    <source>
        <dbReference type="Proteomes" id="UP000887576"/>
    </source>
</evidence>
<proteinExistence type="predicted"/>
<organism evidence="1 2">
    <name type="scientific">Panagrolaimus sp. JU765</name>
    <dbReference type="NCBI Taxonomy" id="591449"/>
    <lineage>
        <taxon>Eukaryota</taxon>
        <taxon>Metazoa</taxon>
        <taxon>Ecdysozoa</taxon>
        <taxon>Nematoda</taxon>
        <taxon>Chromadorea</taxon>
        <taxon>Rhabditida</taxon>
        <taxon>Tylenchina</taxon>
        <taxon>Panagrolaimomorpha</taxon>
        <taxon>Panagrolaimoidea</taxon>
        <taxon>Panagrolaimidae</taxon>
        <taxon>Panagrolaimus</taxon>
    </lineage>
</organism>
<dbReference type="WBParaSite" id="JU765_v2.g8814.t1">
    <property type="protein sequence ID" value="JU765_v2.g8814.t1"/>
    <property type="gene ID" value="JU765_v2.g8814"/>
</dbReference>
<name>A0AC34RPT0_9BILA</name>